<name>A0A921RMM7_SORBI</name>
<comment type="caution">
    <text evidence="2">The sequence shown here is derived from an EMBL/GenBank/DDBJ whole genome shotgun (WGS) entry which is preliminary data.</text>
</comment>
<feature type="transmembrane region" description="Helical" evidence="1">
    <location>
        <begin position="6"/>
        <end position="37"/>
    </location>
</feature>
<accession>A0A921RMM7</accession>
<keyword evidence="1" id="KW-1133">Transmembrane helix</keyword>
<organism evidence="2 3">
    <name type="scientific">Sorghum bicolor</name>
    <name type="common">Sorghum</name>
    <name type="synonym">Sorghum vulgare</name>
    <dbReference type="NCBI Taxonomy" id="4558"/>
    <lineage>
        <taxon>Eukaryota</taxon>
        <taxon>Viridiplantae</taxon>
        <taxon>Streptophyta</taxon>
        <taxon>Embryophyta</taxon>
        <taxon>Tracheophyta</taxon>
        <taxon>Spermatophyta</taxon>
        <taxon>Magnoliopsida</taxon>
        <taxon>Liliopsida</taxon>
        <taxon>Poales</taxon>
        <taxon>Poaceae</taxon>
        <taxon>PACMAD clade</taxon>
        <taxon>Panicoideae</taxon>
        <taxon>Andropogonodae</taxon>
        <taxon>Andropogoneae</taxon>
        <taxon>Sorghinae</taxon>
        <taxon>Sorghum</taxon>
    </lineage>
</organism>
<dbReference type="Proteomes" id="UP000807115">
    <property type="component" value="Chromosome 2"/>
</dbReference>
<sequence length="92" mass="10828">MLFFPLFFLLYFSVFHIYILYTYGISYLAFSTLVLLVKQMLYWFKISLPGTGKKVNKMEFMRQLPTMLSSIKSKTLNKLEARLQAQVVLLMA</sequence>
<dbReference type="AlphaFoldDB" id="A0A921RMM7"/>
<dbReference type="EMBL" id="CM027681">
    <property type="protein sequence ID" value="KAG0543047.1"/>
    <property type="molecule type" value="Genomic_DNA"/>
</dbReference>
<proteinExistence type="predicted"/>
<evidence type="ECO:0000256" key="1">
    <source>
        <dbReference type="SAM" id="Phobius"/>
    </source>
</evidence>
<reference evidence="2" key="2">
    <citation type="submission" date="2020-10" db="EMBL/GenBank/DDBJ databases">
        <authorList>
            <person name="Cooper E.A."/>
            <person name="Brenton Z.W."/>
            <person name="Flinn B.S."/>
            <person name="Jenkins J."/>
            <person name="Shu S."/>
            <person name="Flowers D."/>
            <person name="Luo F."/>
            <person name="Wang Y."/>
            <person name="Xia P."/>
            <person name="Barry K."/>
            <person name="Daum C."/>
            <person name="Lipzen A."/>
            <person name="Yoshinaga Y."/>
            <person name="Schmutz J."/>
            <person name="Saski C."/>
            <person name="Vermerris W."/>
            <person name="Kresovich S."/>
        </authorList>
    </citation>
    <scope>NUCLEOTIDE SEQUENCE</scope>
</reference>
<keyword evidence="1" id="KW-0812">Transmembrane</keyword>
<protein>
    <submittedName>
        <fullName evidence="2">Uncharacterized protein</fullName>
    </submittedName>
</protein>
<evidence type="ECO:0000313" key="3">
    <source>
        <dbReference type="Proteomes" id="UP000807115"/>
    </source>
</evidence>
<evidence type="ECO:0000313" key="2">
    <source>
        <dbReference type="EMBL" id="KAG0543047.1"/>
    </source>
</evidence>
<keyword evidence="1" id="KW-0472">Membrane</keyword>
<gene>
    <name evidence="2" type="ORF">BDA96_02G156100</name>
</gene>
<reference evidence="2" key="1">
    <citation type="journal article" date="2019" name="BMC Genomics">
        <title>A new reference genome for Sorghum bicolor reveals high levels of sequence similarity between sweet and grain genotypes: implications for the genetics of sugar metabolism.</title>
        <authorList>
            <person name="Cooper E.A."/>
            <person name="Brenton Z.W."/>
            <person name="Flinn B.S."/>
            <person name="Jenkins J."/>
            <person name="Shu S."/>
            <person name="Flowers D."/>
            <person name="Luo F."/>
            <person name="Wang Y."/>
            <person name="Xia P."/>
            <person name="Barry K."/>
            <person name="Daum C."/>
            <person name="Lipzen A."/>
            <person name="Yoshinaga Y."/>
            <person name="Schmutz J."/>
            <person name="Saski C."/>
            <person name="Vermerris W."/>
            <person name="Kresovich S."/>
        </authorList>
    </citation>
    <scope>NUCLEOTIDE SEQUENCE</scope>
</reference>